<feature type="region of interest" description="Disordered" evidence="1">
    <location>
        <begin position="110"/>
        <end position="182"/>
    </location>
</feature>
<feature type="transmembrane region" description="Helical" evidence="2">
    <location>
        <begin position="48"/>
        <end position="69"/>
    </location>
</feature>
<name>A0A0X2NLE6_9CORY</name>
<evidence type="ECO:0000256" key="1">
    <source>
        <dbReference type="SAM" id="MobiDB-lite"/>
    </source>
</evidence>
<dbReference type="Proteomes" id="UP000182498">
    <property type="component" value="Unassembled WGS sequence"/>
</dbReference>
<organism evidence="3 4">
    <name type="scientific">Corynebacterium variabile</name>
    <dbReference type="NCBI Taxonomy" id="1727"/>
    <lineage>
        <taxon>Bacteria</taxon>
        <taxon>Bacillati</taxon>
        <taxon>Actinomycetota</taxon>
        <taxon>Actinomycetes</taxon>
        <taxon>Mycobacteriales</taxon>
        <taxon>Corynebacteriaceae</taxon>
        <taxon>Corynebacterium</taxon>
    </lineage>
</organism>
<reference evidence="4" key="1">
    <citation type="submission" date="2015-11" db="EMBL/GenBank/DDBJ databases">
        <authorList>
            <person name="Dugat-Bony E."/>
        </authorList>
    </citation>
    <scope>NUCLEOTIDE SEQUENCE [LARGE SCALE GENOMIC DNA]</scope>
    <source>
        <strain evidence="4">Mu292</strain>
    </source>
</reference>
<evidence type="ECO:0008006" key="5">
    <source>
        <dbReference type="Google" id="ProtNLM"/>
    </source>
</evidence>
<sequence length="182" mass="20673">MEIRPGGPSLCPLSRPPVRVSTPSTATGTVECVSREAQKNPFPLRVRIVQWSFLAAAVIATLCLAWWQWDRWHDSDGTFQNLGYALQWPLFGIFFIVAYRKYMEYERERANGEEAPAVAKPTSPDEITELSTDVLPQRGSRQRSGDAADVFTDDRRRRAREAREARETREPGTTSTDENRIS</sequence>
<feature type="compositionally biased region" description="Basic and acidic residues" evidence="1">
    <location>
        <begin position="152"/>
        <end position="170"/>
    </location>
</feature>
<protein>
    <recommendedName>
        <fullName evidence="5">Glucitol operon activator</fullName>
    </recommendedName>
</protein>
<keyword evidence="2" id="KW-0472">Membrane</keyword>
<keyword evidence="2" id="KW-1133">Transmembrane helix</keyword>
<evidence type="ECO:0000313" key="4">
    <source>
        <dbReference type="Proteomes" id="UP000182498"/>
    </source>
</evidence>
<feature type="transmembrane region" description="Helical" evidence="2">
    <location>
        <begin position="81"/>
        <end position="99"/>
    </location>
</feature>
<evidence type="ECO:0000256" key="2">
    <source>
        <dbReference type="SAM" id="Phobius"/>
    </source>
</evidence>
<keyword evidence="2" id="KW-0812">Transmembrane</keyword>
<evidence type="ECO:0000313" key="3">
    <source>
        <dbReference type="EMBL" id="CUU65558.1"/>
    </source>
</evidence>
<proteinExistence type="predicted"/>
<dbReference type="EMBL" id="FAUH01000005">
    <property type="protein sequence ID" value="CUU65558.1"/>
    <property type="molecule type" value="Genomic_DNA"/>
</dbReference>
<gene>
    <name evidence="3" type="ORF">CVAR292_00884</name>
</gene>
<accession>A0A0X2NLE6</accession>
<dbReference type="AlphaFoldDB" id="A0A0X2NLE6"/>
<keyword evidence="4" id="KW-1185">Reference proteome</keyword>